<dbReference type="PROSITE" id="PS00903">
    <property type="entry name" value="CYT_DCMP_DEAMINASES_1"/>
    <property type="match status" value="1"/>
</dbReference>
<dbReference type="GO" id="GO:0042802">
    <property type="term" value="F:identical protein binding"/>
    <property type="evidence" value="ECO:0007669"/>
    <property type="project" value="UniProtKB-ARBA"/>
</dbReference>
<dbReference type="GO" id="GO:0072527">
    <property type="term" value="P:pyrimidine-containing compound metabolic process"/>
    <property type="evidence" value="ECO:0007669"/>
    <property type="project" value="UniProtKB-ARBA"/>
</dbReference>
<dbReference type="Proteomes" id="UP000199050">
    <property type="component" value="Unassembled WGS sequence"/>
</dbReference>
<protein>
    <submittedName>
        <fullName evidence="6">Cytidine deaminase</fullName>
    </submittedName>
</protein>
<dbReference type="SUPFAM" id="SSF53927">
    <property type="entry name" value="Cytidine deaminase-like"/>
    <property type="match status" value="1"/>
</dbReference>
<keyword evidence="4" id="KW-0862">Zinc</keyword>
<dbReference type="PROSITE" id="PS51747">
    <property type="entry name" value="CYT_DCMP_DEAMINASES_2"/>
    <property type="match status" value="1"/>
</dbReference>
<dbReference type="Gene3D" id="3.40.140.10">
    <property type="entry name" value="Cytidine Deaminase, domain 2"/>
    <property type="match status" value="1"/>
</dbReference>
<evidence type="ECO:0000313" key="7">
    <source>
        <dbReference type="Proteomes" id="UP000199050"/>
    </source>
</evidence>
<evidence type="ECO:0000256" key="4">
    <source>
        <dbReference type="ARBA" id="ARBA00022833"/>
    </source>
</evidence>
<dbReference type="GO" id="GO:0008270">
    <property type="term" value="F:zinc ion binding"/>
    <property type="evidence" value="ECO:0007669"/>
    <property type="project" value="InterPro"/>
</dbReference>
<dbReference type="PANTHER" id="PTHR11644">
    <property type="entry name" value="CYTIDINE DEAMINASE"/>
    <property type="match status" value="1"/>
</dbReference>
<evidence type="ECO:0000259" key="5">
    <source>
        <dbReference type="PROSITE" id="PS51747"/>
    </source>
</evidence>
<dbReference type="STRING" id="1174501.SAMN05216192_12045"/>
<dbReference type="PANTHER" id="PTHR11644:SF2">
    <property type="entry name" value="CYTIDINE DEAMINASE"/>
    <property type="match status" value="1"/>
</dbReference>
<accession>A0A1G8V5D9</accession>
<evidence type="ECO:0000256" key="3">
    <source>
        <dbReference type="ARBA" id="ARBA00022801"/>
    </source>
</evidence>
<organism evidence="6 7">
    <name type="scientific">Paenibacillus typhae</name>
    <dbReference type="NCBI Taxonomy" id="1174501"/>
    <lineage>
        <taxon>Bacteria</taxon>
        <taxon>Bacillati</taxon>
        <taxon>Bacillota</taxon>
        <taxon>Bacilli</taxon>
        <taxon>Bacillales</taxon>
        <taxon>Paenibacillaceae</taxon>
        <taxon>Paenibacillus</taxon>
    </lineage>
</organism>
<evidence type="ECO:0000256" key="2">
    <source>
        <dbReference type="ARBA" id="ARBA00022723"/>
    </source>
</evidence>
<dbReference type="InterPro" id="IPR050202">
    <property type="entry name" value="Cyt/Deoxycyt_deaminase"/>
</dbReference>
<proteinExistence type="inferred from homology"/>
<evidence type="ECO:0000313" key="6">
    <source>
        <dbReference type="EMBL" id="SDJ61064.1"/>
    </source>
</evidence>
<dbReference type="InterPro" id="IPR016192">
    <property type="entry name" value="APOBEC/CMP_deaminase_Zn-bd"/>
</dbReference>
<evidence type="ECO:0000256" key="1">
    <source>
        <dbReference type="ARBA" id="ARBA00006576"/>
    </source>
</evidence>
<keyword evidence="7" id="KW-1185">Reference proteome</keyword>
<name>A0A1G8V5D9_9BACL</name>
<dbReference type="NCBIfam" id="NF005314">
    <property type="entry name" value="PRK06848.1"/>
    <property type="match status" value="1"/>
</dbReference>
<dbReference type="EMBL" id="FNDX01000020">
    <property type="protein sequence ID" value="SDJ61064.1"/>
    <property type="molecule type" value="Genomic_DNA"/>
</dbReference>
<dbReference type="Pfam" id="PF00383">
    <property type="entry name" value="dCMP_cyt_deam_1"/>
    <property type="match status" value="1"/>
</dbReference>
<sequence length="139" mass="15664">MKYSISIEDETLVAAAQEIITKRYEWERHHVSAALRTRTGEIFTAVHLEASLSRVTVCAEAMVIGKAISEGYKEFDTIVAVRHPDPDSEDREIRVVSPCGMCRELIADYARDCKVILPGEEGLDKADILDLLPLRYSRK</sequence>
<dbReference type="GO" id="GO:0004126">
    <property type="term" value="F:cytidine deaminase activity"/>
    <property type="evidence" value="ECO:0007669"/>
    <property type="project" value="UniProtKB-ARBA"/>
</dbReference>
<comment type="similarity">
    <text evidence="1">Belongs to the cytidine and deoxycytidylate deaminase family.</text>
</comment>
<dbReference type="GO" id="GO:0055086">
    <property type="term" value="P:nucleobase-containing small molecule metabolic process"/>
    <property type="evidence" value="ECO:0007669"/>
    <property type="project" value="UniProtKB-ARBA"/>
</dbReference>
<reference evidence="7" key="1">
    <citation type="submission" date="2016-10" db="EMBL/GenBank/DDBJ databases">
        <authorList>
            <person name="Varghese N."/>
            <person name="Submissions S."/>
        </authorList>
    </citation>
    <scope>NUCLEOTIDE SEQUENCE [LARGE SCALE GENOMIC DNA]</scope>
    <source>
        <strain evidence="7">CGMCC 1.11012</strain>
    </source>
</reference>
<dbReference type="CDD" id="cd01283">
    <property type="entry name" value="cytidine_deaminase"/>
    <property type="match status" value="1"/>
</dbReference>
<dbReference type="InterPro" id="IPR016193">
    <property type="entry name" value="Cytidine_deaminase-like"/>
</dbReference>
<dbReference type="GO" id="GO:0005829">
    <property type="term" value="C:cytosol"/>
    <property type="evidence" value="ECO:0007669"/>
    <property type="project" value="TreeGrafter"/>
</dbReference>
<dbReference type="RefSeq" id="WP_090715904.1">
    <property type="nucleotide sequence ID" value="NZ_CBCSKY010000020.1"/>
</dbReference>
<dbReference type="InterPro" id="IPR002125">
    <property type="entry name" value="CMP_dCMP_dom"/>
</dbReference>
<dbReference type="AlphaFoldDB" id="A0A1G8V5D9"/>
<feature type="domain" description="CMP/dCMP-type deaminase" evidence="5">
    <location>
        <begin position="7"/>
        <end position="139"/>
    </location>
</feature>
<keyword evidence="3" id="KW-0378">Hydrolase</keyword>
<keyword evidence="2" id="KW-0479">Metal-binding</keyword>
<gene>
    <name evidence="6" type="ORF">SAMN05216192_12045</name>
</gene>
<dbReference type="OrthoDB" id="9799092at2"/>